<feature type="compositionally biased region" description="Basic and acidic residues" evidence="1">
    <location>
        <begin position="240"/>
        <end position="258"/>
    </location>
</feature>
<keyword evidence="4" id="KW-1185">Reference proteome</keyword>
<dbReference type="InterPro" id="IPR051675">
    <property type="entry name" value="Endo/Exo/Phosphatase_dom_1"/>
</dbReference>
<feature type="region of interest" description="Disordered" evidence="1">
    <location>
        <begin position="233"/>
        <end position="275"/>
    </location>
</feature>
<dbReference type="Proteomes" id="UP000583266">
    <property type="component" value="Unassembled WGS sequence"/>
</dbReference>
<proteinExistence type="predicted"/>
<feature type="compositionally biased region" description="Pro residues" evidence="1">
    <location>
        <begin position="259"/>
        <end position="272"/>
    </location>
</feature>
<dbReference type="SUPFAM" id="SSF47781">
    <property type="entry name" value="RuvA domain 2-like"/>
    <property type="match status" value="1"/>
</dbReference>
<evidence type="ECO:0000313" key="4">
    <source>
        <dbReference type="Proteomes" id="UP000583266"/>
    </source>
</evidence>
<gene>
    <name evidence="3" type="ORF">HHL17_27740</name>
</gene>
<reference evidence="3 4" key="1">
    <citation type="submission" date="2020-04" db="EMBL/GenBank/DDBJ databases">
        <title>Chitinophaga sp. G-6-1-13 sp. nov., isolated from soil.</title>
        <authorList>
            <person name="Dahal R.H."/>
            <person name="Chaudhary D.K."/>
        </authorList>
    </citation>
    <scope>NUCLEOTIDE SEQUENCE [LARGE SCALE GENOMIC DNA]</scope>
    <source>
        <strain evidence="3 4">G-6-1-13</strain>
    </source>
</reference>
<keyword evidence="2" id="KW-0472">Membrane</keyword>
<evidence type="ECO:0000256" key="1">
    <source>
        <dbReference type="SAM" id="MobiDB-lite"/>
    </source>
</evidence>
<keyword evidence="2" id="KW-1133">Transmembrane helix</keyword>
<feature type="transmembrane region" description="Helical" evidence="2">
    <location>
        <begin position="38"/>
        <end position="60"/>
    </location>
</feature>
<dbReference type="RefSeq" id="WP_169228079.1">
    <property type="nucleotide sequence ID" value="NZ_JABBGC010000003.1"/>
</dbReference>
<sequence>MSLKRLWGVLLGIVTGVIPFIDTLTATFFAYRLQKKKWVLVHAINAGVMLVAIIATNMVAKQDKPIKKAFPPAFQENLQTVIVRRSTPVDSVEMETILRQVLKNTADQLIQQDKKHELKLQNARNGSLSEKPQAAFHKISQYCYEDYLNKTKGGTGQGRYDVTFDGNKLMGDRQLAGDVDSFVGLYLEAEGGAVSGLIGGVLLICYFIGMVGSIANGANLFINPAEATVTNTARTTANEDSVRRSFDRQPQEQRRDEPAPQPLPQRTPPPLPQETAAPVMVNVNIAEEEELMQLRGINRILAKTIVSERKNGGDFMDLNDLKKRLELSFEQAERIKGNVDFDAPKRGGGRVIEF</sequence>
<dbReference type="PANTHER" id="PTHR21180">
    <property type="entry name" value="ENDONUCLEASE/EXONUCLEASE/PHOSPHATASE FAMILY DOMAIN-CONTAINING PROTEIN 1"/>
    <property type="match status" value="1"/>
</dbReference>
<dbReference type="Pfam" id="PF12836">
    <property type="entry name" value="HHH_3"/>
    <property type="match status" value="1"/>
</dbReference>
<accession>A0A848GZI2</accession>
<dbReference type="InterPro" id="IPR010994">
    <property type="entry name" value="RuvA_2-like"/>
</dbReference>
<evidence type="ECO:0000313" key="3">
    <source>
        <dbReference type="EMBL" id="NML41018.1"/>
    </source>
</evidence>
<feature type="transmembrane region" description="Helical" evidence="2">
    <location>
        <begin position="6"/>
        <end position="31"/>
    </location>
</feature>
<dbReference type="AlphaFoldDB" id="A0A848GZI2"/>
<dbReference type="EMBL" id="JABBGC010000003">
    <property type="protein sequence ID" value="NML41018.1"/>
    <property type="molecule type" value="Genomic_DNA"/>
</dbReference>
<keyword evidence="2" id="KW-0812">Transmembrane</keyword>
<dbReference type="PANTHER" id="PTHR21180:SF32">
    <property type="entry name" value="ENDONUCLEASE_EXONUCLEASE_PHOSPHATASE FAMILY DOMAIN-CONTAINING PROTEIN 1"/>
    <property type="match status" value="1"/>
</dbReference>
<name>A0A848GZI2_9BACT</name>
<evidence type="ECO:0000256" key="2">
    <source>
        <dbReference type="SAM" id="Phobius"/>
    </source>
</evidence>
<protein>
    <submittedName>
        <fullName evidence="3">Helix-hairpin-helix domain-containing protein</fullName>
    </submittedName>
</protein>
<organism evidence="3 4">
    <name type="scientific">Chitinophaga fulva</name>
    <dbReference type="NCBI Taxonomy" id="2728842"/>
    <lineage>
        <taxon>Bacteria</taxon>
        <taxon>Pseudomonadati</taxon>
        <taxon>Bacteroidota</taxon>
        <taxon>Chitinophagia</taxon>
        <taxon>Chitinophagales</taxon>
        <taxon>Chitinophagaceae</taxon>
        <taxon>Chitinophaga</taxon>
    </lineage>
</organism>
<comment type="caution">
    <text evidence="3">The sequence shown here is derived from an EMBL/GenBank/DDBJ whole genome shotgun (WGS) entry which is preliminary data.</text>
</comment>
<dbReference type="Gene3D" id="1.10.150.280">
    <property type="entry name" value="AF1531-like domain"/>
    <property type="match status" value="1"/>
</dbReference>